<gene>
    <name evidence="2" type="ORF">Zm00014a_035226</name>
</gene>
<evidence type="ECO:0000313" key="2">
    <source>
        <dbReference type="EMBL" id="PWZ43624.1"/>
    </source>
</evidence>
<accession>A0A3L6G4V6</accession>
<name>A0A3L6G4V6_MAIZE</name>
<reference evidence="2" key="1">
    <citation type="journal article" date="2018" name="Nat. Genet.">
        <title>Extensive intraspecific gene order and gene structural variations between Mo17 and other maize genomes.</title>
        <authorList>
            <person name="Sun S."/>
            <person name="Zhou Y."/>
            <person name="Chen J."/>
            <person name="Shi J."/>
            <person name="Zhao H."/>
            <person name="Zhao H."/>
            <person name="Song W."/>
            <person name="Zhang M."/>
            <person name="Cui Y."/>
            <person name="Dong X."/>
            <person name="Liu H."/>
            <person name="Ma X."/>
            <person name="Jiao Y."/>
            <person name="Wang B."/>
            <person name="Wei X."/>
            <person name="Stein J.C."/>
            <person name="Glaubitz J.C."/>
            <person name="Lu F."/>
            <person name="Yu G."/>
            <person name="Liang C."/>
            <person name="Fengler K."/>
            <person name="Li B."/>
            <person name="Rafalski A."/>
            <person name="Schnable P.S."/>
            <person name="Ware D.H."/>
            <person name="Buckler E.S."/>
            <person name="Lai J."/>
        </authorList>
    </citation>
    <scope>NUCLEOTIDE SEQUENCE [LARGE SCALE GENOMIC DNA]</scope>
    <source>
        <tissue evidence="2">Seedling</tissue>
    </source>
</reference>
<organism evidence="2">
    <name type="scientific">Zea mays</name>
    <name type="common">Maize</name>
    <dbReference type="NCBI Taxonomy" id="4577"/>
    <lineage>
        <taxon>Eukaryota</taxon>
        <taxon>Viridiplantae</taxon>
        <taxon>Streptophyta</taxon>
        <taxon>Embryophyta</taxon>
        <taxon>Tracheophyta</taxon>
        <taxon>Spermatophyta</taxon>
        <taxon>Magnoliopsida</taxon>
        <taxon>Liliopsida</taxon>
        <taxon>Poales</taxon>
        <taxon>Poaceae</taxon>
        <taxon>PACMAD clade</taxon>
        <taxon>Panicoideae</taxon>
        <taxon>Andropogonodae</taxon>
        <taxon>Andropogoneae</taxon>
        <taxon>Tripsacinae</taxon>
        <taxon>Zea</taxon>
    </lineage>
</organism>
<comment type="caution">
    <text evidence="2">The sequence shown here is derived from an EMBL/GenBank/DDBJ whole genome shotgun (WGS) entry which is preliminary data.</text>
</comment>
<dbReference type="EMBL" id="NCVQ01000002">
    <property type="protein sequence ID" value="PWZ43624.1"/>
    <property type="molecule type" value="Genomic_DNA"/>
</dbReference>
<dbReference type="AlphaFoldDB" id="A0A3L6G4V6"/>
<sequence length="102" mass="10349">MFIGSDPTAPPPPSTGFFRPARGPWTGRAQPAAPASSSDDTALEWQAAPNEPQTSDSSSSSPPPAPALAPMDGANIRYACFAAADLALPAMPIGQNRTSGAL</sequence>
<dbReference type="Proteomes" id="UP000251960">
    <property type="component" value="Chromosome 10"/>
</dbReference>
<protein>
    <submittedName>
        <fullName evidence="2">Uncharacterized protein</fullName>
    </submittedName>
</protein>
<feature type="region of interest" description="Disordered" evidence="1">
    <location>
        <begin position="1"/>
        <end position="70"/>
    </location>
</feature>
<evidence type="ECO:0000256" key="1">
    <source>
        <dbReference type="SAM" id="MobiDB-lite"/>
    </source>
</evidence>
<feature type="compositionally biased region" description="Low complexity" evidence="1">
    <location>
        <begin position="31"/>
        <end position="40"/>
    </location>
</feature>
<proteinExistence type="predicted"/>